<evidence type="ECO:0000256" key="12">
    <source>
        <dbReference type="RuleBase" id="RU000589"/>
    </source>
</evidence>
<accession>A0A1U8B000</accession>
<dbReference type="PROSITE" id="PS00503">
    <property type="entry name" value="PECTINESTERASE_2"/>
    <property type="match status" value="1"/>
</dbReference>
<dbReference type="InterPro" id="IPR033131">
    <property type="entry name" value="Pectinesterase_Asp_AS"/>
</dbReference>
<dbReference type="RefSeq" id="XP_010273980.1">
    <property type="nucleotide sequence ID" value="XM_010275678.1"/>
</dbReference>
<dbReference type="FunFam" id="2.160.20.10:FF:000001">
    <property type="entry name" value="Pectinesterase"/>
    <property type="match status" value="1"/>
</dbReference>
<protein>
    <recommendedName>
        <fullName evidence="4 12">Pectinesterase</fullName>
        <ecNumber evidence="4 12">3.1.1.11</ecNumber>
    </recommendedName>
</protein>
<dbReference type="InterPro" id="IPR012334">
    <property type="entry name" value="Pectin_lyas_fold"/>
</dbReference>
<name>A0A1U8B000_NELNU</name>
<evidence type="ECO:0000259" key="15">
    <source>
        <dbReference type="SMART" id="SM00856"/>
    </source>
</evidence>
<evidence type="ECO:0000313" key="16">
    <source>
        <dbReference type="Proteomes" id="UP000189703"/>
    </source>
</evidence>
<dbReference type="AlphaFoldDB" id="A0A1U8B000"/>
<feature type="active site" evidence="11">
    <location>
        <position position="437"/>
    </location>
</feature>
<evidence type="ECO:0000256" key="14">
    <source>
        <dbReference type="SAM" id="Phobius"/>
    </source>
</evidence>
<keyword evidence="8" id="KW-0325">Glycoprotein</keyword>
<evidence type="ECO:0000256" key="4">
    <source>
        <dbReference type="ARBA" id="ARBA00013229"/>
    </source>
</evidence>
<organism evidence="16 17">
    <name type="scientific">Nelumbo nucifera</name>
    <name type="common">Sacred lotus</name>
    <dbReference type="NCBI Taxonomy" id="4432"/>
    <lineage>
        <taxon>Eukaryota</taxon>
        <taxon>Viridiplantae</taxon>
        <taxon>Streptophyta</taxon>
        <taxon>Embryophyta</taxon>
        <taxon>Tracheophyta</taxon>
        <taxon>Spermatophyta</taxon>
        <taxon>Magnoliopsida</taxon>
        <taxon>Proteales</taxon>
        <taxon>Nelumbonaceae</taxon>
        <taxon>Nelumbo</taxon>
    </lineage>
</organism>
<evidence type="ECO:0000256" key="5">
    <source>
        <dbReference type="ARBA" id="ARBA00022801"/>
    </source>
</evidence>
<dbReference type="InterPro" id="IPR011050">
    <property type="entry name" value="Pectin_lyase_fold/virulence"/>
</dbReference>
<keyword evidence="6 12" id="KW-0063">Aspartyl esterase</keyword>
<evidence type="ECO:0000256" key="2">
    <source>
        <dbReference type="ARBA" id="ARBA00006027"/>
    </source>
</evidence>
<comment type="similarity">
    <text evidence="3">In the C-terminal section; belongs to the pectinesterase family.</text>
</comment>
<dbReference type="CDD" id="cd15798">
    <property type="entry name" value="PMEI-like_3"/>
    <property type="match status" value="1"/>
</dbReference>
<evidence type="ECO:0000256" key="13">
    <source>
        <dbReference type="SAM" id="MobiDB-lite"/>
    </source>
</evidence>
<feature type="domain" description="Pectinesterase inhibitor" evidence="15">
    <location>
        <begin position="71"/>
        <end position="222"/>
    </location>
</feature>
<dbReference type="InParanoid" id="A0A1U8B000"/>
<dbReference type="InterPro" id="IPR000070">
    <property type="entry name" value="Pectinesterase_cat"/>
</dbReference>
<dbReference type="OrthoDB" id="2019149at2759"/>
<dbReference type="GO" id="GO:0045490">
    <property type="term" value="P:pectin catabolic process"/>
    <property type="evidence" value="ECO:0007669"/>
    <property type="project" value="UniProtKB-UniRule"/>
</dbReference>
<dbReference type="Proteomes" id="UP000189703">
    <property type="component" value="Unplaced"/>
</dbReference>
<dbReference type="Pfam" id="PF01095">
    <property type="entry name" value="Pectinesterase"/>
    <property type="match status" value="1"/>
</dbReference>
<dbReference type="KEGG" id="nnu:104609381"/>
<feature type="transmembrane region" description="Helical" evidence="14">
    <location>
        <begin position="25"/>
        <end position="49"/>
    </location>
</feature>
<dbReference type="GO" id="GO:0042545">
    <property type="term" value="P:cell wall modification"/>
    <property type="evidence" value="ECO:0007669"/>
    <property type="project" value="UniProtKB-UniRule"/>
</dbReference>
<dbReference type="FunCoup" id="A0A1U8B000">
    <property type="interactions" value="70"/>
</dbReference>
<dbReference type="EC" id="3.1.1.11" evidence="4 12"/>
<dbReference type="PANTHER" id="PTHR31707">
    <property type="entry name" value="PECTINESTERASE"/>
    <property type="match status" value="1"/>
</dbReference>
<evidence type="ECO:0000256" key="3">
    <source>
        <dbReference type="ARBA" id="ARBA00007786"/>
    </source>
</evidence>
<comment type="catalytic activity">
    <reaction evidence="9 12">
        <text>[(1-&gt;4)-alpha-D-galacturonosyl methyl ester](n) + n H2O = [(1-&gt;4)-alpha-D-galacturonosyl](n) + n methanol + n H(+)</text>
        <dbReference type="Rhea" id="RHEA:22380"/>
        <dbReference type="Rhea" id="RHEA-COMP:14570"/>
        <dbReference type="Rhea" id="RHEA-COMP:14573"/>
        <dbReference type="ChEBI" id="CHEBI:15377"/>
        <dbReference type="ChEBI" id="CHEBI:15378"/>
        <dbReference type="ChEBI" id="CHEBI:17790"/>
        <dbReference type="ChEBI" id="CHEBI:140522"/>
        <dbReference type="ChEBI" id="CHEBI:140523"/>
        <dbReference type="EC" id="3.1.1.11"/>
    </reaction>
</comment>
<evidence type="ECO:0000256" key="7">
    <source>
        <dbReference type="ARBA" id="ARBA00023157"/>
    </source>
</evidence>
<reference evidence="17" key="1">
    <citation type="submission" date="2025-08" db="UniProtKB">
        <authorList>
            <consortium name="RefSeq"/>
        </authorList>
    </citation>
    <scope>IDENTIFICATION</scope>
</reference>
<keyword evidence="7" id="KW-1015">Disulfide bond</keyword>
<dbReference type="Gene3D" id="1.20.140.40">
    <property type="entry name" value="Invertase/pectin methylesterase inhibitor family protein"/>
    <property type="match status" value="1"/>
</dbReference>
<dbReference type="STRING" id="4432.A0A1U8B000"/>
<proteinExistence type="inferred from homology"/>
<evidence type="ECO:0000256" key="11">
    <source>
        <dbReference type="PROSITE-ProRule" id="PRU10040"/>
    </source>
</evidence>
<dbReference type="NCBIfam" id="TIGR01614">
    <property type="entry name" value="PME_inhib"/>
    <property type="match status" value="1"/>
</dbReference>
<dbReference type="InterPro" id="IPR006501">
    <property type="entry name" value="Pectinesterase_inhib_dom"/>
</dbReference>
<keyword evidence="14" id="KW-0472">Membrane</keyword>
<comment type="similarity">
    <text evidence="2">In the N-terminal section; belongs to the PMEI family.</text>
</comment>
<dbReference type="FunFam" id="1.20.140.40:FF:000001">
    <property type="entry name" value="Pectinesterase"/>
    <property type="match status" value="1"/>
</dbReference>
<feature type="region of interest" description="Disordered" evidence="13">
    <location>
        <begin position="244"/>
        <end position="266"/>
    </location>
</feature>
<dbReference type="SUPFAM" id="SSF101148">
    <property type="entry name" value="Plant invertase/pectin methylesterase inhibitor"/>
    <property type="match status" value="1"/>
</dbReference>
<evidence type="ECO:0000256" key="6">
    <source>
        <dbReference type="ARBA" id="ARBA00023085"/>
    </source>
</evidence>
<comment type="function">
    <text evidence="10">Acts in the modification of cell walls via demethylesterification of cell wall pectin.</text>
</comment>
<dbReference type="Pfam" id="PF04043">
    <property type="entry name" value="PMEI"/>
    <property type="match status" value="1"/>
</dbReference>
<keyword evidence="14" id="KW-1133">Transmembrane helix</keyword>
<dbReference type="eggNOG" id="ENOG502QVHM">
    <property type="taxonomic scope" value="Eukaryota"/>
</dbReference>
<dbReference type="UniPathway" id="UPA00545">
    <property type="reaction ID" value="UER00823"/>
</dbReference>
<evidence type="ECO:0000256" key="1">
    <source>
        <dbReference type="ARBA" id="ARBA00005184"/>
    </source>
</evidence>
<evidence type="ECO:0000256" key="10">
    <source>
        <dbReference type="ARBA" id="ARBA00057335"/>
    </source>
</evidence>
<dbReference type="GeneID" id="104609381"/>
<dbReference type="GO" id="GO:0046910">
    <property type="term" value="F:pectinesterase inhibitor activity"/>
    <property type="evidence" value="ECO:0000318"/>
    <property type="project" value="GO_Central"/>
</dbReference>
<gene>
    <name evidence="17" type="primary">LOC104609381</name>
</gene>
<evidence type="ECO:0000313" key="17">
    <source>
        <dbReference type="RefSeq" id="XP_010273980.1"/>
    </source>
</evidence>
<feature type="compositionally biased region" description="Low complexity" evidence="13">
    <location>
        <begin position="247"/>
        <end position="260"/>
    </location>
</feature>
<dbReference type="Gene3D" id="2.160.20.10">
    <property type="entry name" value="Single-stranded right-handed beta-helix, Pectin lyase-like"/>
    <property type="match status" value="1"/>
</dbReference>
<keyword evidence="16" id="KW-1185">Reference proteome</keyword>
<comment type="pathway">
    <text evidence="1 12">Glycan metabolism; pectin degradation; 2-dehydro-3-deoxy-D-gluconate from pectin: step 1/5.</text>
</comment>
<dbReference type="SUPFAM" id="SSF51126">
    <property type="entry name" value="Pectin lyase-like"/>
    <property type="match status" value="1"/>
</dbReference>
<dbReference type="InterPro" id="IPR035513">
    <property type="entry name" value="Invertase/methylesterase_inhib"/>
</dbReference>
<sequence>MAFQEFSQVSARRRAERQEKLRKRLTIAAVVIVVLLIIIAAGVFAIVYISERSGSSKSSQQEVKPKKDKSQRADRIKMICNPTDYQSVCESSLKKVLKNNASSTNPKDALRASIVVTLDEVENVLNQTSKFRFENKEEQGAYEDCKLLLQDAKEELQDSISTVSDKDVEMLPSKADDLNNWLSAVISYQQTCIDGFPEGKSKTKMQKTLGNTKILTSNALAIVAEVSSILSTLQLSGGNKRRLLQATSTSTSSSTSTSTSLGEDGLPNWMSHEDRRMLKARSVNLKPNAVVAKDGSGDFKTISDALAKIPKKYTGRYVIYVKAGVYDETVIVTKDMVNVTMYGDGSMKSIVTGSKNFVDGIRTFQTATFAALGEGFTAMAMGFRNTAGPEKHQAVALRVQADRSVFINCRMEGYQDTLYVQTHRQFYRSCVIAGTIDFIFGDASAILQNCMIMVRKPLDNQQNTVTAQGRADKRETTALVIQNSRILPDDKLVPDRTKIKSYLGRPWKEYSRTIIMESTISDVIQPDGWLPWDGDFALNTLFYAEYNNRGPGAKLTARVKWPGFKVIKKDEADKFTVGTFLETNWIQASGAPFRQGLYN</sequence>
<keyword evidence="5 12" id="KW-0378">Hydrolase</keyword>
<dbReference type="SMART" id="SM00856">
    <property type="entry name" value="PMEI"/>
    <property type="match status" value="1"/>
</dbReference>
<evidence type="ECO:0000256" key="9">
    <source>
        <dbReference type="ARBA" id="ARBA00047928"/>
    </source>
</evidence>
<evidence type="ECO:0000256" key="8">
    <source>
        <dbReference type="ARBA" id="ARBA00023180"/>
    </source>
</evidence>
<dbReference type="OMA" id="HAEPWIK"/>
<dbReference type="GO" id="GO:0030599">
    <property type="term" value="F:pectinesterase activity"/>
    <property type="evidence" value="ECO:0000318"/>
    <property type="project" value="GO_Central"/>
</dbReference>
<keyword evidence="14" id="KW-0812">Transmembrane</keyword>